<dbReference type="InterPro" id="IPR001650">
    <property type="entry name" value="Helicase_C-like"/>
</dbReference>
<feature type="domain" description="Helicase C-terminal" evidence="10">
    <location>
        <begin position="639"/>
        <end position="728"/>
    </location>
</feature>
<feature type="domain" description="Helicase ATP-binding" evidence="9">
    <location>
        <begin position="320"/>
        <end position="539"/>
    </location>
</feature>
<dbReference type="PANTHER" id="PTHR47964:SF1">
    <property type="entry name" value="ATP-DEPENDENT DNA HELICASE HOMOLOG RECG, CHLOROPLASTIC"/>
    <property type="match status" value="1"/>
</dbReference>
<dbReference type="SMART" id="SM00487">
    <property type="entry name" value="DEXDc"/>
    <property type="match status" value="1"/>
</dbReference>
<dbReference type="AlphaFoldDB" id="A0A3E1J0L2"/>
<accession>A0A3E1J0L2</accession>
<dbReference type="Gene3D" id="3.40.50.300">
    <property type="entry name" value="P-loop containing nucleotide triphosphate hydrolases"/>
    <property type="match status" value="2"/>
</dbReference>
<sequence>MTYNLGMPNMPTNSAQMHTALASIISNKRRISALKSLGITTVEDALTYYPFRVTNPLKVARLRDIRIGEEVVFYAQVQSINVVSMNARRGSRLEINVVQNQRDAAQLIYFANNRQYLQWLSAKLRVGAMIVVGGMSSAFNGRLQFTHPRIVTVVAEEVSSNVAQSDDTVRSVEEGLARLSAPQPIYHANSRISSERIHETILDILSLMQPAESLSNPSPNSNPNSNPSPSPNPNPNSLPIPDILPESVRTKRNLMTRAQAIYAVHHPQSTEGFHKALATLRYEEAFISQIAVLQSRENVKNNRAITCDNSELRQQFVASLPFALTHGQQEVIDEIVGNMRESRPMRRLLQGEVGSGKTVVALAAMLEAVGSGYQTVLVAPTQVLAAQHAENLRQMVARANIDVPVVVVTGGMKLAERRRALASVASGEPALIVATHAAFSSSFKPTRLALVVIDEQHRFGVEQRNVLMRNVSVKARDVSVTSRNASVSVTSHDVECTEYTPHLLVMTATPIPRSAAMTWFGDLDVSYLTELPGGRKPIRTFVVQESDARTMASMFAHIRTRIDAGERAYVVCAHIEDDAGGDGESEEAEGFDDIARSLNYPQLPQSPNYSQLSQSSNYSQLPQSSQLNEIPNAPIRKLHTVTGIIKRLSALPQFKGIKFAQLTGRDDDNTKRETMERFMRGDVQVLVSTTVIEVGVDVPQASCIVIFDADRFGLAQLHQLRGRVGRGGTQSWAFLVAQTEAASVAQERLQVVERSLDGAVIAQKDLELRNVGDVLGSSQSGGHSSLKLLRVVQDAQVIVQARDDAEETLRNCGVSLDSLPYLAGAVLDFTRGGSAQIVSN</sequence>
<keyword evidence="5" id="KW-0067">ATP-binding</keyword>
<name>A0A3E1J0L2_GARVA</name>
<keyword evidence="1" id="KW-0547">Nucleotide-binding</keyword>
<dbReference type="Gene3D" id="2.40.50.140">
    <property type="entry name" value="Nucleic acid-binding proteins"/>
    <property type="match status" value="1"/>
</dbReference>
<evidence type="ECO:0000256" key="4">
    <source>
        <dbReference type="ARBA" id="ARBA00022806"/>
    </source>
</evidence>
<evidence type="ECO:0000256" key="2">
    <source>
        <dbReference type="ARBA" id="ARBA00022763"/>
    </source>
</evidence>
<keyword evidence="3" id="KW-0378">Hydrolase</keyword>
<dbReference type="InterPro" id="IPR033454">
    <property type="entry name" value="RecG_wedge"/>
</dbReference>
<dbReference type="InterPro" id="IPR011545">
    <property type="entry name" value="DEAD/DEAH_box_helicase_dom"/>
</dbReference>
<protein>
    <submittedName>
        <fullName evidence="11">ATP-dependent DNA helicase RecG</fullName>
    </submittedName>
</protein>
<dbReference type="InterPro" id="IPR012340">
    <property type="entry name" value="NA-bd_OB-fold"/>
</dbReference>
<reference evidence="11 12" key="1">
    <citation type="submission" date="2016-02" db="EMBL/GenBank/DDBJ databases">
        <authorList>
            <person name="Alioto T."/>
            <person name="Alioto T."/>
        </authorList>
    </citation>
    <scope>NUCLEOTIDE SEQUENCE [LARGE SCALE GENOMIC DNA]</scope>
    <source>
        <strain evidence="11 12">NR010</strain>
    </source>
</reference>
<evidence type="ECO:0000259" key="10">
    <source>
        <dbReference type="SMART" id="SM00490"/>
    </source>
</evidence>
<dbReference type="EMBL" id="LRTV01000005">
    <property type="protein sequence ID" value="RFD79911.1"/>
    <property type="molecule type" value="Genomic_DNA"/>
</dbReference>
<dbReference type="Proteomes" id="UP000259221">
    <property type="component" value="Unassembled WGS sequence"/>
</dbReference>
<dbReference type="OrthoDB" id="9804325at2"/>
<evidence type="ECO:0000256" key="5">
    <source>
        <dbReference type="ARBA" id="ARBA00022840"/>
    </source>
</evidence>
<dbReference type="RefSeq" id="WP_116712116.1">
    <property type="nucleotide sequence ID" value="NZ_LRTV01000005.1"/>
</dbReference>
<proteinExistence type="predicted"/>
<dbReference type="InterPro" id="IPR027417">
    <property type="entry name" value="P-loop_NTPase"/>
</dbReference>
<dbReference type="GO" id="GO:0003678">
    <property type="term" value="F:DNA helicase activity"/>
    <property type="evidence" value="ECO:0007669"/>
    <property type="project" value="TreeGrafter"/>
</dbReference>
<evidence type="ECO:0000256" key="8">
    <source>
        <dbReference type="SAM" id="MobiDB-lite"/>
    </source>
</evidence>
<evidence type="ECO:0000256" key="6">
    <source>
        <dbReference type="ARBA" id="ARBA00023125"/>
    </source>
</evidence>
<dbReference type="Pfam" id="PF00270">
    <property type="entry name" value="DEAD"/>
    <property type="match status" value="1"/>
</dbReference>
<keyword evidence="6" id="KW-0238">DNA-binding</keyword>
<dbReference type="InterPro" id="IPR014001">
    <property type="entry name" value="Helicase_ATP-bd"/>
</dbReference>
<dbReference type="GO" id="GO:0006281">
    <property type="term" value="P:DNA repair"/>
    <property type="evidence" value="ECO:0007669"/>
    <property type="project" value="UniProtKB-KW"/>
</dbReference>
<dbReference type="Pfam" id="PF17191">
    <property type="entry name" value="RecG_wedge"/>
    <property type="match status" value="1"/>
</dbReference>
<dbReference type="GO" id="GO:0003677">
    <property type="term" value="F:DNA binding"/>
    <property type="evidence" value="ECO:0007669"/>
    <property type="project" value="UniProtKB-KW"/>
</dbReference>
<evidence type="ECO:0000256" key="1">
    <source>
        <dbReference type="ARBA" id="ARBA00022741"/>
    </source>
</evidence>
<dbReference type="SUPFAM" id="SSF52540">
    <property type="entry name" value="P-loop containing nucleoside triphosphate hydrolases"/>
    <property type="match status" value="2"/>
</dbReference>
<evidence type="ECO:0000313" key="12">
    <source>
        <dbReference type="Proteomes" id="UP000259221"/>
    </source>
</evidence>
<dbReference type="SUPFAM" id="SSF50249">
    <property type="entry name" value="Nucleic acid-binding proteins"/>
    <property type="match status" value="1"/>
</dbReference>
<organism evidence="11 12">
    <name type="scientific">Gardnerella vaginalis</name>
    <dbReference type="NCBI Taxonomy" id="2702"/>
    <lineage>
        <taxon>Bacteria</taxon>
        <taxon>Bacillati</taxon>
        <taxon>Actinomycetota</taxon>
        <taxon>Actinomycetes</taxon>
        <taxon>Bifidobacteriales</taxon>
        <taxon>Bifidobacteriaceae</taxon>
        <taxon>Gardnerella</taxon>
    </lineage>
</organism>
<dbReference type="InterPro" id="IPR047112">
    <property type="entry name" value="RecG/Mfd"/>
</dbReference>
<dbReference type="GO" id="GO:0016787">
    <property type="term" value="F:hydrolase activity"/>
    <property type="evidence" value="ECO:0007669"/>
    <property type="project" value="UniProtKB-KW"/>
</dbReference>
<keyword evidence="4 11" id="KW-0347">Helicase</keyword>
<dbReference type="GO" id="GO:0005524">
    <property type="term" value="F:ATP binding"/>
    <property type="evidence" value="ECO:0007669"/>
    <property type="project" value="UniProtKB-KW"/>
</dbReference>
<feature type="region of interest" description="Disordered" evidence="8">
    <location>
        <begin position="605"/>
        <end position="624"/>
    </location>
</feature>
<evidence type="ECO:0000259" key="9">
    <source>
        <dbReference type="SMART" id="SM00487"/>
    </source>
</evidence>
<dbReference type="PANTHER" id="PTHR47964">
    <property type="entry name" value="ATP-DEPENDENT DNA HELICASE HOMOLOG RECG, CHLOROPLASTIC"/>
    <property type="match status" value="1"/>
</dbReference>
<keyword evidence="7" id="KW-0234">DNA repair</keyword>
<dbReference type="SMART" id="SM00490">
    <property type="entry name" value="HELICc"/>
    <property type="match status" value="1"/>
</dbReference>
<feature type="region of interest" description="Disordered" evidence="8">
    <location>
        <begin position="212"/>
        <end position="243"/>
    </location>
</feature>
<evidence type="ECO:0000256" key="7">
    <source>
        <dbReference type="ARBA" id="ARBA00023204"/>
    </source>
</evidence>
<feature type="compositionally biased region" description="Low complexity" evidence="8">
    <location>
        <begin position="213"/>
        <end position="225"/>
    </location>
</feature>
<dbReference type="Pfam" id="PF00271">
    <property type="entry name" value="Helicase_C"/>
    <property type="match status" value="1"/>
</dbReference>
<evidence type="ECO:0000313" key="11">
    <source>
        <dbReference type="EMBL" id="RFD79911.1"/>
    </source>
</evidence>
<comment type="caution">
    <text evidence="11">The sequence shown here is derived from an EMBL/GenBank/DDBJ whole genome shotgun (WGS) entry which is preliminary data.</text>
</comment>
<gene>
    <name evidence="11" type="ORF">AXE77_06365</name>
</gene>
<dbReference type="CDD" id="cd04488">
    <property type="entry name" value="RecG_wedge_OBF"/>
    <property type="match status" value="1"/>
</dbReference>
<keyword evidence="2" id="KW-0227">DNA damage</keyword>
<evidence type="ECO:0000256" key="3">
    <source>
        <dbReference type="ARBA" id="ARBA00022801"/>
    </source>
</evidence>
<feature type="compositionally biased region" description="Pro residues" evidence="8">
    <location>
        <begin position="226"/>
        <end position="238"/>
    </location>
</feature>